<evidence type="ECO:0000256" key="3">
    <source>
        <dbReference type="ARBA" id="ARBA00022729"/>
    </source>
</evidence>
<name>O82843_TETHA</name>
<sequence>MKKFGLEKRLLFIMAMIFALVLTACDNAARLEGEGDDGGETEELAPEDITIGLSVSTLNNPFFGKLENGVVETAEGQGSTVQTVDAQDDTATQINDIDDLLQQDVDILLINPVDSDSIVPAVESANDADIPVITLDRSSSGGEVVTLIASDNVEGGEMAAEYIVDSVGEDANVVQIEGVPGASASNERGEGFNNIAEDQLNVFESQSGNFNRSEGLSVMENLLQSHSDIDAVFSQNDEMALGAMEALESAGLDDDVMVIGFDGNDDAIQSVEDGDLDGTVHNSLMIWAN</sequence>
<dbReference type="Gene3D" id="3.40.50.2300">
    <property type="match status" value="2"/>
</dbReference>
<keyword evidence="3 4" id="KW-0732">Signal</keyword>
<dbReference type="PANTHER" id="PTHR46847:SF1">
    <property type="entry name" value="D-ALLOSE-BINDING PERIPLASMIC PROTEIN-RELATED"/>
    <property type="match status" value="1"/>
</dbReference>
<feature type="domain" description="Periplasmic binding protein" evidence="5">
    <location>
        <begin position="51"/>
        <end position="282"/>
    </location>
</feature>
<dbReference type="PROSITE" id="PS51257">
    <property type="entry name" value="PROKAR_LIPOPROTEIN"/>
    <property type="match status" value="1"/>
</dbReference>
<proteinExistence type="inferred from homology"/>
<evidence type="ECO:0000256" key="2">
    <source>
        <dbReference type="ARBA" id="ARBA00007639"/>
    </source>
</evidence>
<evidence type="ECO:0000256" key="4">
    <source>
        <dbReference type="SAM" id="SignalP"/>
    </source>
</evidence>
<dbReference type="AlphaFoldDB" id="O82843"/>
<dbReference type="PANTHER" id="PTHR46847">
    <property type="entry name" value="D-ALLOSE-BINDING PERIPLASMIC PROTEIN-RELATED"/>
    <property type="match status" value="1"/>
</dbReference>
<dbReference type="InterPro" id="IPR028082">
    <property type="entry name" value="Peripla_BP_I"/>
</dbReference>
<dbReference type="GO" id="GO:0030313">
    <property type="term" value="C:cell envelope"/>
    <property type="evidence" value="ECO:0007669"/>
    <property type="project" value="UniProtKB-SubCell"/>
</dbReference>
<dbReference type="InterPro" id="IPR025997">
    <property type="entry name" value="SBP_2_dom"/>
</dbReference>
<comment type="similarity">
    <text evidence="2">Belongs to the bacterial solute-binding protein 2 family.</text>
</comment>
<organism evidence="6">
    <name type="scientific">Tetragenococcus halophilus</name>
    <name type="common">Pediococcus halophilus</name>
    <dbReference type="NCBI Taxonomy" id="51669"/>
    <lineage>
        <taxon>Bacteria</taxon>
        <taxon>Bacillati</taxon>
        <taxon>Bacillota</taxon>
        <taxon>Bacilli</taxon>
        <taxon>Lactobacillales</taxon>
        <taxon>Enterococcaceae</taxon>
        <taxon>Tetragenococcus</taxon>
    </lineage>
</organism>
<evidence type="ECO:0000259" key="5">
    <source>
        <dbReference type="Pfam" id="PF13407"/>
    </source>
</evidence>
<dbReference type="GO" id="GO:0030246">
    <property type="term" value="F:carbohydrate binding"/>
    <property type="evidence" value="ECO:0007669"/>
    <property type="project" value="UniProtKB-ARBA"/>
</dbReference>
<reference evidence="6" key="1">
    <citation type="journal article" date="1998" name="Appl. Environ. Microbiol.">
        <title>Sequencing and characterization of the xyl operon of a Gram-positive bacterium, Tetragenococcus halophila.</title>
        <authorList>
            <person name="Takeda Y."/>
            <person name="Takase K."/>
            <person name="Yamato I."/>
            <person name="Abe K."/>
        </authorList>
    </citation>
    <scope>NUCLEOTIDE SEQUENCE</scope>
    <source>
        <strain evidence="6">I-13</strain>
    </source>
</reference>
<accession>O82843</accession>
<dbReference type="SUPFAM" id="SSF53822">
    <property type="entry name" value="Periplasmic binding protein-like I"/>
    <property type="match status" value="1"/>
</dbReference>
<comment type="subcellular location">
    <subcellularLocation>
        <location evidence="1">Cell envelope</location>
    </subcellularLocation>
</comment>
<evidence type="ECO:0000313" key="6">
    <source>
        <dbReference type="EMBL" id="BAA31869.1"/>
    </source>
</evidence>
<evidence type="ECO:0000256" key="1">
    <source>
        <dbReference type="ARBA" id="ARBA00004196"/>
    </source>
</evidence>
<feature type="signal peptide" evidence="4">
    <location>
        <begin position="1"/>
        <end position="24"/>
    </location>
</feature>
<dbReference type="Pfam" id="PF13407">
    <property type="entry name" value="Peripla_BP_4"/>
    <property type="match status" value="1"/>
</dbReference>
<protein>
    <submittedName>
        <fullName evidence="6">Ribose binding protein</fullName>
    </submittedName>
</protein>
<feature type="chain" id="PRO_5038345719" evidence="4">
    <location>
        <begin position="25"/>
        <end position="289"/>
    </location>
</feature>
<dbReference type="EMBL" id="AB009593">
    <property type="protein sequence ID" value="BAA31869.1"/>
    <property type="molecule type" value="Genomic_DNA"/>
</dbReference>
<gene>
    <name evidence="6" type="primary">rbsB</name>
</gene>